<feature type="region of interest" description="Disordered" evidence="1">
    <location>
        <begin position="1"/>
        <end position="27"/>
    </location>
</feature>
<organism evidence="2 3">
    <name type="scientific">Kocuria palustris PEL</name>
    <dbReference type="NCBI Taxonomy" id="1236550"/>
    <lineage>
        <taxon>Bacteria</taxon>
        <taxon>Bacillati</taxon>
        <taxon>Actinomycetota</taxon>
        <taxon>Actinomycetes</taxon>
        <taxon>Micrococcales</taxon>
        <taxon>Micrococcaceae</taxon>
        <taxon>Kocuria</taxon>
    </lineage>
</organism>
<name>M2XWH5_9MICC</name>
<sequence>MLARSEAPLTRGVRLSPHLTSRSSSCAALSTRRRRACLS</sequence>
<dbReference type="EMBL" id="ANHZ02000005">
    <property type="protein sequence ID" value="EME37168.1"/>
    <property type="molecule type" value="Genomic_DNA"/>
</dbReference>
<proteinExistence type="predicted"/>
<evidence type="ECO:0000313" key="3">
    <source>
        <dbReference type="Proteomes" id="UP000009877"/>
    </source>
</evidence>
<dbReference type="Proteomes" id="UP000009877">
    <property type="component" value="Unassembled WGS sequence"/>
</dbReference>
<protein>
    <submittedName>
        <fullName evidence="2">Uncharacterized protein</fullName>
    </submittedName>
</protein>
<gene>
    <name evidence="2" type="ORF">C884_02082</name>
</gene>
<keyword evidence="3" id="KW-1185">Reference proteome</keyword>
<comment type="caution">
    <text evidence="2">The sequence shown here is derived from an EMBL/GenBank/DDBJ whole genome shotgun (WGS) entry which is preliminary data.</text>
</comment>
<dbReference type="AlphaFoldDB" id="M2XWH5"/>
<feature type="compositionally biased region" description="Polar residues" evidence="1">
    <location>
        <begin position="18"/>
        <end position="27"/>
    </location>
</feature>
<evidence type="ECO:0000313" key="2">
    <source>
        <dbReference type="EMBL" id="EME37168.1"/>
    </source>
</evidence>
<accession>M2XWH5</accession>
<reference evidence="2 3" key="1">
    <citation type="journal article" date="2014" name="Genome Announc.">
        <title>Draft Genome Sequence of Kocuria palustris PEL.</title>
        <authorList>
            <person name="Sharma G."/>
            <person name="Khatri I."/>
            <person name="Subramanian S."/>
        </authorList>
    </citation>
    <scope>NUCLEOTIDE SEQUENCE [LARGE SCALE GENOMIC DNA]</scope>
    <source>
        <strain evidence="2 3">PEL</strain>
    </source>
</reference>
<evidence type="ECO:0000256" key="1">
    <source>
        <dbReference type="SAM" id="MobiDB-lite"/>
    </source>
</evidence>